<evidence type="ECO:0000313" key="2">
    <source>
        <dbReference type="EMBL" id="MDX2914558.1"/>
    </source>
</evidence>
<dbReference type="InterPro" id="IPR011008">
    <property type="entry name" value="Dimeric_a/b-barrel"/>
</dbReference>
<dbReference type="EMBL" id="JARAVY010000021">
    <property type="protein sequence ID" value="MDX2914558.1"/>
    <property type="molecule type" value="Genomic_DNA"/>
</dbReference>
<protein>
    <submittedName>
        <fullName evidence="2">EthD domain-containing protein</fullName>
    </submittedName>
</protein>
<name>A0ABU4LHS2_9ACTN</name>
<sequence>MIKFWLASRPPVGGERERFDYEWGVMHPSLMAMTPSVMRAFQRYAQHRVAVGATDDMLLLGASDENWYSISDHWLENLDELVDDIFAGADYPRRMGPHRFGDSAFVIELTAGEVLHDQAVPFTGRGGVKVVHFLRRREDVDRAEFARRWCEEHAPLLLQATTADRDLVRRYVQNPQLPLDPAVFTGTLFEMGGVGTYAGIEEIWFDDLDSLAALRRDDRLHKVLRDSLASFVDIENSFAMPVVERVAWDFTVPGAPRPAILDPDSFESRLLATERLAHEWAVVEPTRPA</sequence>
<comment type="caution">
    <text evidence="2">The sequence shown here is derived from an EMBL/GenBank/DDBJ whole genome shotgun (WGS) entry which is preliminary data.</text>
</comment>
<dbReference type="InterPro" id="IPR009799">
    <property type="entry name" value="EthD_dom"/>
</dbReference>
<accession>A0ABU4LHS2</accession>
<dbReference type="RefSeq" id="WP_086755999.1">
    <property type="nucleotide sequence ID" value="NZ_JAGJBZ010000001.1"/>
</dbReference>
<dbReference type="SUPFAM" id="SSF54909">
    <property type="entry name" value="Dimeric alpha+beta barrel"/>
    <property type="match status" value="1"/>
</dbReference>
<reference evidence="2 3" key="1">
    <citation type="journal article" date="2023" name="Microb. Genom.">
        <title>Mesoterricola silvestris gen. nov., sp. nov., Mesoterricola sediminis sp. nov., Geothrix oryzae sp. nov., Geothrix edaphica sp. nov., Geothrix rubra sp. nov., and Geothrix limicola sp. nov., six novel members of Acidobacteriota isolated from soils.</title>
        <authorList>
            <person name="Weisberg A.J."/>
            <person name="Pearce E."/>
            <person name="Kramer C.G."/>
            <person name="Chang J.H."/>
            <person name="Clarke C.R."/>
        </authorList>
    </citation>
    <scope>NUCLEOTIDE SEQUENCE [LARGE SCALE GENOMIC DNA]</scope>
    <source>
        <strain evidence="2 3">NRRL_B-2795</strain>
    </source>
</reference>
<proteinExistence type="predicted"/>
<dbReference type="Pfam" id="PF07110">
    <property type="entry name" value="EthD"/>
    <property type="match status" value="1"/>
</dbReference>
<gene>
    <name evidence="2" type="ORF">PV517_38540</name>
</gene>
<feature type="domain" description="EthD" evidence="1">
    <location>
        <begin position="137"/>
        <end position="233"/>
    </location>
</feature>
<dbReference type="Proteomes" id="UP001271723">
    <property type="component" value="Unassembled WGS sequence"/>
</dbReference>
<evidence type="ECO:0000259" key="1">
    <source>
        <dbReference type="Pfam" id="PF07110"/>
    </source>
</evidence>
<keyword evidence="3" id="KW-1185">Reference proteome</keyword>
<dbReference type="Gene3D" id="3.30.70.100">
    <property type="match status" value="1"/>
</dbReference>
<organism evidence="2 3">
    <name type="scientific">Streptomyces griseiscabiei</name>
    <dbReference type="NCBI Taxonomy" id="2993540"/>
    <lineage>
        <taxon>Bacteria</taxon>
        <taxon>Bacillati</taxon>
        <taxon>Actinomycetota</taxon>
        <taxon>Actinomycetes</taxon>
        <taxon>Kitasatosporales</taxon>
        <taxon>Streptomycetaceae</taxon>
        <taxon>Streptomyces</taxon>
    </lineage>
</organism>
<evidence type="ECO:0000313" key="3">
    <source>
        <dbReference type="Proteomes" id="UP001271723"/>
    </source>
</evidence>